<gene>
    <name evidence="1" type="ORF">FP2506_17344</name>
</gene>
<evidence type="ECO:0000313" key="1">
    <source>
        <dbReference type="EMBL" id="EAU39863.1"/>
    </source>
</evidence>
<comment type="caution">
    <text evidence="1">The sequence shown here is derived from an EMBL/GenBank/DDBJ whole genome shotgun (WGS) entry which is preliminary data.</text>
</comment>
<accession>Q0FY79</accession>
<proteinExistence type="predicted"/>
<protein>
    <submittedName>
        <fullName evidence="1">Uncharacterized protein</fullName>
    </submittedName>
</protein>
<dbReference type="AlphaFoldDB" id="Q0FY79"/>
<sequence>MDLAKICAGSLRAHLVLNADLAIVAAGDFYLRTTDRTR</sequence>
<organism evidence="1 2">
    <name type="scientific">Fulvimarina pelagi HTCC2506</name>
    <dbReference type="NCBI Taxonomy" id="314231"/>
    <lineage>
        <taxon>Bacteria</taxon>
        <taxon>Pseudomonadati</taxon>
        <taxon>Pseudomonadota</taxon>
        <taxon>Alphaproteobacteria</taxon>
        <taxon>Hyphomicrobiales</taxon>
        <taxon>Aurantimonadaceae</taxon>
        <taxon>Fulvimarina</taxon>
    </lineage>
</organism>
<dbReference type="HOGENOM" id="CLU_3328235_0_0_5"/>
<evidence type="ECO:0000313" key="2">
    <source>
        <dbReference type="Proteomes" id="UP000004310"/>
    </source>
</evidence>
<reference evidence="1 2" key="1">
    <citation type="journal article" date="2010" name="J. Bacteriol.">
        <title>Genome sequence of Fulvimarina pelagi HTCC2506T, a Mn(II)-oxidizing alphaproteobacterium possessing an aerobic anoxygenic photosynthetic gene cluster and Xanthorhodopsin.</title>
        <authorList>
            <person name="Kang I."/>
            <person name="Oh H.M."/>
            <person name="Lim S.I."/>
            <person name="Ferriera S."/>
            <person name="Giovannoni S.J."/>
            <person name="Cho J.C."/>
        </authorList>
    </citation>
    <scope>NUCLEOTIDE SEQUENCE [LARGE SCALE GENOMIC DNA]</scope>
    <source>
        <strain evidence="1 2">HTCC2506</strain>
    </source>
</reference>
<keyword evidence="2" id="KW-1185">Reference proteome</keyword>
<dbReference type="Proteomes" id="UP000004310">
    <property type="component" value="Unassembled WGS sequence"/>
</dbReference>
<name>Q0FY79_9HYPH</name>
<dbReference type="EMBL" id="AATP01000011">
    <property type="protein sequence ID" value="EAU39863.1"/>
    <property type="molecule type" value="Genomic_DNA"/>
</dbReference>